<evidence type="ECO:0000256" key="2">
    <source>
        <dbReference type="ARBA" id="ARBA00022692"/>
    </source>
</evidence>
<feature type="transmembrane region" description="Helical" evidence="5">
    <location>
        <begin position="128"/>
        <end position="145"/>
    </location>
</feature>
<evidence type="ECO:0000259" key="6">
    <source>
        <dbReference type="Pfam" id="PF01699"/>
    </source>
</evidence>
<accession>A0ABT2Z0L9</accession>
<organism evidence="7 8">
    <name type="scientific">Albidovulum sediminicola</name>
    <dbReference type="NCBI Taxonomy" id="2984331"/>
    <lineage>
        <taxon>Bacteria</taxon>
        <taxon>Pseudomonadati</taxon>
        <taxon>Pseudomonadota</taxon>
        <taxon>Alphaproteobacteria</taxon>
        <taxon>Rhodobacterales</taxon>
        <taxon>Paracoccaceae</taxon>
        <taxon>Albidovulum</taxon>
    </lineage>
</organism>
<feature type="domain" description="Sodium/calcium exchanger membrane region" evidence="6">
    <location>
        <begin position="2"/>
        <end position="142"/>
    </location>
</feature>
<reference evidence="7 8" key="1">
    <citation type="submission" date="2022-10" db="EMBL/GenBank/DDBJ databases">
        <title>Defluviimonas sp. nov., isolated from ocean surface water.</title>
        <authorList>
            <person name="He W."/>
            <person name="Wang L."/>
            <person name="Zhang D.-F."/>
        </authorList>
    </citation>
    <scope>NUCLEOTIDE SEQUENCE [LARGE SCALE GENOMIC DNA]</scope>
    <source>
        <strain evidence="7 8">WL0075</strain>
    </source>
</reference>
<comment type="subcellular location">
    <subcellularLocation>
        <location evidence="1">Membrane</location>
        <topology evidence="1">Multi-pass membrane protein</topology>
    </subcellularLocation>
</comment>
<keyword evidence="2 5" id="KW-0812">Transmembrane</keyword>
<evidence type="ECO:0000256" key="4">
    <source>
        <dbReference type="ARBA" id="ARBA00023136"/>
    </source>
</evidence>
<dbReference type="Pfam" id="PF01699">
    <property type="entry name" value="Na_Ca_ex"/>
    <property type="match status" value="2"/>
</dbReference>
<feature type="transmembrane region" description="Helical" evidence="5">
    <location>
        <begin position="195"/>
        <end position="219"/>
    </location>
</feature>
<gene>
    <name evidence="7" type="ORF">OE647_08080</name>
</gene>
<evidence type="ECO:0000313" key="8">
    <source>
        <dbReference type="Proteomes" id="UP001652503"/>
    </source>
</evidence>
<feature type="transmembrane region" description="Helical" evidence="5">
    <location>
        <begin position="103"/>
        <end position="122"/>
    </location>
</feature>
<evidence type="ECO:0000256" key="3">
    <source>
        <dbReference type="ARBA" id="ARBA00022989"/>
    </source>
</evidence>
<dbReference type="Proteomes" id="UP001652503">
    <property type="component" value="Unassembled WGS sequence"/>
</dbReference>
<feature type="transmembrane region" description="Helical" evidence="5">
    <location>
        <begin position="157"/>
        <end position="183"/>
    </location>
</feature>
<keyword evidence="3 5" id="KW-1133">Transmembrane helix</keyword>
<evidence type="ECO:0000256" key="5">
    <source>
        <dbReference type="SAM" id="Phobius"/>
    </source>
</evidence>
<dbReference type="NCBIfam" id="TIGR00367">
    <property type="entry name" value="calcium/sodium antiporter"/>
    <property type="match status" value="1"/>
</dbReference>
<dbReference type="EMBL" id="JAOWLA010000006">
    <property type="protein sequence ID" value="MCV2864694.1"/>
    <property type="molecule type" value="Genomic_DNA"/>
</dbReference>
<dbReference type="RefSeq" id="WP_263721208.1">
    <property type="nucleotide sequence ID" value="NZ_JAOWLA010000006.1"/>
</dbReference>
<name>A0ABT2Z0L9_9RHOB</name>
<keyword evidence="8" id="KW-1185">Reference proteome</keyword>
<feature type="transmembrane region" description="Helical" evidence="5">
    <location>
        <begin position="231"/>
        <end position="251"/>
    </location>
</feature>
<dbReference type="InterPro" id="IPR004481">
    <property type="entry name" value="K/Na/Ca-exchanger"/>
</dbReference>
<keyword evidence="4 5" id="KW-0472">Membrane</keyword>
<evidence type="ECO:0000256" key="1">
    <source>
        <dbReference type="ARBA" id="ARBA00004141"/>
    </source>
</evidence>
<evidence type="ECO:0000313" key="7">
    <source>
        <dbReference type="EMBL" id="MCV2864694.1"/>
    </source>
</evidence>
<dbReference type="PANTHER" id="PTHR10846">
    <property type="entry name" value="SODIUM/POTASSIUM/CALCIUM EXCHANGER"/>
    <property type="match status" value="1"/>
</dbReference>
<dbReference type="InterPro" id="IPR004837">
    <property type="entry name" value="NaCa_Exmemb"/>
</dbReference>
<dbReference type="Gene3D" id="6.10.280.80">
    <property type="entry name" value="NCX, peripheral helical region"/>
    <property type="match status" value="1"/>
</dbReference>
<sequence>MIFLMFLAGLAGLILGGEFLVRGAVGIAQRFHVPPLVIGLTIVGFGTSTPELLVSVQAALGGVPALALGNVVGSNIANVLLILGLSAMIVPVVLNLVKLKRDFVFMLGATLALCVVLLDGVVSRIEGGLLVVSLIVYLWICLTSAREIPETAIRVRPVWQSVALLAVGFVGLLLGANALVASATQMARAFGVSEAVIGLTIVAIGTSLPEMATGVLAAIRKHPEIAIGNVLGSNIFNILGILGITAAITPIPVDSDFSALDIGLAAAAAFALLAFAAFPGRIGRVAGVGLLGTYGGYLVLLGFS</sequence>
<comment type="caution">
    <text evidence="7">The sequence shown here is derived from an EMBL/GenBank/DDBJ whole genome shotgun (WGS) entry which is preliminary data.</text>
</comment>
<dbReference type="PANTHER" id="PTHR10846:SF8">
    <property type="entry name" value="INNER MEMBRANE PROTEIN YRBG"/>
    <property type="match status" value="1"/>
</dbReference>
<feature type="transmembrane region" description="Helical" evidence="5">
    <location>
        <begin position="257"/>
        <end position="278"/>
    </location>
</feature>
<feature type="transmembrane region" description="Helical" evidence="5">
    <location>
        <begin position="76"/>
        <end position="96"/>
    </location>
</feature>
<feature type="domain" description="Sodium/calcium exchanger membrane region" evidence="6">
    <location>
        <begin position="161"/>
        <end position="301"/>
    </location>
</feature>
<protein>
    <submittedName>
        <fullName evidence="7">Calcium/sodium antiporter</fullName>
    </submittedName>
</protein>
<dbReference type="Gene3D" id="1.20.1420.30">
    <property type="entry name" value="NCX, central ion-binding region"/>
    <property type="match status" value="2"/>
</dbReference>
<proteinExistence type="predicted"/>
<dbReference type="InterPro" id="IPR044880">
    <property type="entry name" value="NCX_ion-bd_dom_sf"/>
</dbReference>
<feature type="transmembrane region" description="Helical" evidence="5">
    <location>
        <begin position="285"/>
        <end position="303"/>
    </location>
</feature>